<protein>
    <submittedName>
        <fullName evidence="5">DNA-binding transcriptional regulator, HxlR family</fullName>
    </submittedName>
</protein>
<keyword evidence="2 5" id="KW-0238">DNA-binding</keyword>
<dbReference type="Proteomes" id="UP000185003">
    <property type="component" value="Unassembled WGS sequence"/>
</dbReference>
<reference evidence="6" key="1">
    <citation type="submission" date="2016-11" db="EMBL/GenBank/DDBJ databases">
        <authorList>
            <person name="Varghese N."/>
            <person name="Submissions S."/>
        </authorList>
    </citation>
    <scope>NUCLEOTIDE SEQUENCE [LARGE SCALE GENOMIC DNA]</scope>
    <source>
        <strain evidence="6">DSM 24787</strain>
    </source>
</reference>
<feature type="domain" description="HTH hxlR-type" evidence="4">
    <location>
        <begin position="27"/>
        <end position="117"/>
    </location>
</feature>
<dbReference type="PANTHER" id="PTHR33204">
    <property type="entry name" value="TRANSCRIPTIONAL REGULATOR, MARR FAMILY"/>
    <property type="match status" value="1"/>
</dbReference>
<dbReference type="STRING" id="536979.SAMN04488055_2115"/>
<dbReference type="InterPro" id="IPR002577">
    <property type="entry name" value="HTH_HxlR"/>
</dbReference>
<gene>
    <name evidence="5" type="ORF">SAMN04488055_2115</name>
</gene>
<keyword evidence="6" id="KW-1185">Reference proteome</keyword>
<dbReference type="RefSeq" id="WP_234979650.1">
    <property type="nucleotide sequence ID" value="NZ_FSRA01000001.1"/>
</dbReference>
<evidence type="ECO:0000256" key="1">
    <source>
        <dbReference type="ARBA" id="ARBA00023015"/>
    </source>
</evidence>
<accession>A0A1N6FAP4</accession>
<dbReference type="InterPro" id="IPR036388">
    <property type="entry name" value="WH-like_DNA-bd_sf"/>
</dbReference>
<dbReference type="AlphaFoldDB" id="A0A1N6FAP4"/>
<dbReference type="PROSITE" id="PS51118">
    <property type="entry name" value="HTH_HXLR"/>
    <property type="match status" value="1"/>
</dbReference>
<proteinExistence type="predicted"/>
<evidence type="ECO:0000313" key="6">
    <source>
        <dbReference type="Proteomes" id="UP000185003"/>
    </source>
</evidence>
<evidence type="ECO:0000313" key="5">
    <source>
        <dbReference type="EMBL" id="SIN92355.1"/>
    </source>
</evidence>
<evidence type="ECO:0000259" key="4">
    <source>
        <dbReference type="PROSITE" id="PS51118"/>
    </source>
</evidence>
<keyword evidence="3" id="KW-0804">Transcription</keyword>
<name>A0A1N6FAP4_9BACT</name>
<organism evidence="5 6">
    <name type="scientific">Chitinophaga niabensis</name>
    <dbReference type="NCBI Taxonomy" id="536979"/>
    <lineage>
        <taxon>Bacteria</taxon>
        <taxon>Pseudomonadati</taxon>
        <taxon>Bacteroidota</taxon>
        <taxon>Chitinophagia</taxon>
        <taxon>Chitinophagales</taxon>
        <taxon>Chitinophagaceae</taxon>
        <taxon>Chitinophaga</taxon>
    </lineage>
</organism>
<sequence>MSTSQLASAISQFFMTTKKETEDNATCPAQALLKLLSGKWKPEIFRLAVDSPLRFSSLLRQIEGSNKQTLSIALKELEEGGLLQKVIIKEKPLHIEYNLTENGKALIPVFIQLESLK</sequence>
<evidence type="ECO:0000256" key="2">
    <source>
        <dbReference type="ARBA" id="ARBA00023125"/>
    </source>
</evidence>
<dbReference type="InterPro" id="IPR036390">
    <property type="entry name" value="WH_DNA-bd_sf"/>
</dbReference>
<keyword evidence="1" id="KW-0805">Transcription regulation</keyword>
<dbReference type="SUPFAM" id="SSF46785">
    <property type="entry name" value="Winged helix' DNA-binding domain"/>
    <property type="match status" value="1"/>
</dbReference>
<dbReference type="PANTHER" id="PTHR33204:SF18">
    <property type="entry name" value="TRANSCRIPTIONAL REGULATORY PROTEIN"/>
    <property type="match status" value="1"/>
</dbReference>
<dbReference type="Pfam" id="PF01638">
    <property type="entry name" value="HxlR"/>
    <property type="match status" value="1"/>
</dbReference>
<dbReference type="GO" id="GO:0003677">
    <property type="term" value="F:DNA binding"/>
    <property type="evidence" value="ECO:0007669"/>
    <property type="project" value="UniProtKB-KW"/>
</dbReference>
<dbReference type="Gene3D" id="1.10.10.10">
    <property type="entry name" value="Winged helix-like DNA-binding domain superfamily/Winged helix DNA-binding domain"/>
    <property type="match status" value="1"/>
</dbReference>
<evidence type="ECO:0000256" key="3">
    <source>
        <dbReference type="ARBA" id="ARBA00023163"/>
    </source>
</evidence>
<dbReference type="EMBL" id="FSRA01000001">
    <property type="protein sequence ID" value="SIN92355.1"/>
    <property type="molecule type" value="Genomic_DNA"/>
</dbReference>